<comment type="caution">
    <text evidence="2">The sequence shown here is derived from an EMBL/GenBank/DDBJ whole genome shotgun (WGS) entry which is preliminary data.</text>
</comment>
<sequence length="453" mass="48844">MQIANCKLQNLKMGFTFIEVLVGTALMLIVFSGILGAYQLGLKVVGLSKNKITATAIANGEIEKIRNLPYLSVGTKGATLPFAQGILDSVTTTIRNDVEYKIETQVKYIVDPADGTGAQDSCNWDYKRAEVKVSWTGRFLGEVKLVTDIAPKNKIEEIQTCQAQPGGILSVSVFDAYGIMVPSPLIEVFDPQTGQIIDSATPAKGKYDFPLTASIYKVVVSKTGYSSERTYGTDEITTPEKPHPIVLEGQITEISFSIDQLSSMTVEARGTKGAGYPVIHNVTFKLTGTKIIGTDVNENSVFKYSQDHTTDGPGQIAISDLEWDSYSFSVLTPGLDLVGVESPPGTETTQPIGLAPNAGLNVRLIVKAENSLLVTVQNIATGEPVFSASVRLSNTDLGYDTTQYTDEDGKTYFIPLTAATYNLEAQAQGYSSLLTQVSVSGDMTKLVELEQVE</sequence>
<dbReference type="Pfam" id="PF13620">
    <property type="entry name" value="CarboxypepD_reg"/>
    <property type="match status" value="1"/>
</dbReference>
<proteinExistence type="predicted"/>
<accession>A0A2M7Z950</accession>
<organism evidence="2 3">
    <name type="scientific">Candidatus Kuenenbacteria bacterium CG_4_9_14_3_um_filter_39_14</name>
    <dbReference type="NCBI Taxonomy" id="1974616"/>
    <lineage>
        <taxon>Bacteria</taxon>
        <taxon>Candidatus Kueneniibacteriota</taxon>
    </lineage>
</organism>
<reference evidence="3" key="1">
    <citation type="submission" date="2017-09" db="EMBL/GenBank/DDBJ databases">
        <title>Depth-based differentiation of microbial function through sediment-hosted aquifers and enrichment of novel symbionts in the deep terrestrial subsurface.</title>
        <authorList>
            <person name="Probst A.J."/>
            <person name="Ladd B."/>
            <person name="Jarett J.K."/>
            <person name="Geller-Mcgrath D.E."/>
            <person name="Sieber C.M.K."/>
            <person name="Emerson J.B."/>
            <person name="Anantharaman K."/>
            <person name="Thomas B.C."/>
            <person name="Malmstrom R."/>
            <person name="Stieglmeier M."/>
            <person name="Klingl A."/>
            <person name="Woyke T."/>
            <person name="Ryan C.M."/>
            <person name="Banfield J.F."/>
        </authorList>
    </citation>
    <scope>NUCLEOTIDE SEQUENCE [LARGE SCALE GENOMIC DNA]</scope>
</reference>
<keyword evidence="1" id="KW-0472">Membrane</keyword>
<dbReference type="Proteomes" id="UP000229569">
    <property type="component" value="Unassembled WGS sequence"/>
</dbReference>
<evidence type="ECO:0000313" key="3">
    <source>
        <dbReference type="Proteomes" id="UP000229569"/>
    </source>
</evidence>
<name>A0A2M7Z950_9BACT</name>
<dbReference type="SUPFAM" id="SSF49464">
    <property type="entry name" value="Carboxypeptidase regulatory domain-like"/>
    <property type="match status" value="2"/>
</dbReference>
<dbReference type="Gene3D" id="2.60.40.1120">
    <property type="entry name" value="Carboxypeptidase-like, regulatory domain"/>
    <property type="match status" value="1"/>
</dbReference>
<keyword evidence="1" id="KW-1133">Transmembrane helix</keyword>
<feature type="transmembrane region" description="Helical" evidence="1">
    <location>
        <begin position="20"/>
        <end position="41"/>
    </location>
</feature>
<dbReference type="AlphaFoldDB" id="A0A2M7Z950"/>
<dbReference type="EMBL" id="PFVG01000061">
    <property type="protein sequence ID" value="PJA92026.1"/>
    <property type="molecule type" value="Genomic_DNA"/>
</dbReference>
<evidence type="ECO:0000256" key="1">
    <source>
        <dbReference type="SAM" id="Phobius"/>
    </source>
</evidence>
<evidence type="ECO:0000313" key="2">
    <source>
        <dbReference type="EMBL" id="PJA92026.1"/>
    </source>
</evidence>
<evidence type="ECO:0008006" key="4">
    <source>
        <dbReference type="Google" id="ProtNLM"/>
    </source>
</evidence>
<protein>
    <recommendedName>
        <fullName evidence="4">Carboxypeptidase regulatory-like domain-containing protein</fullName>
    </recommendedName>
</protein>
<gene>
    <name evidence="2" type="ORF">CO134_02290</name>
</gene>
<keyword evidence="1" id="KW-0812">Transmembrane</keyword>
<dbReference type="InterPro" id="IPR008969">
    <property type="entry name" value="CarboxyPept-like_regulatory"/>
</dbReference>